<evidence type="ECO:0000313" key="2">
    <source>
        <dbReference type="Proteomes" id="UP000299102"/>
    </source>
</evidence>
<dbReference type="AlphaFoldDB" id="A0A4C1V7L7"/>
<gene>
    <name evidence="1" type="ORF">EVAR_95927_1</name>
</gene>
<proteinExistence type="predicted"/>
<dbReference type="EMBL" id="BGZK01000295">
    <property type="protein sequence ID" value="GBP34823.1"/>
    <property type="molecule type" value="Genomic_DNA"/>
</dbReference>
<sequence>MRSTKRVRDIAAHWNTSNGARSRGLETIESASMQRKNYVRKASPPSFDVRRYSLGRLKVFHANGPSYDYICQSSREKTSLESFSGVRCSNYLGGNRFNNNNRSLDYPPIGGRPVRVFRNDSPTISITIDPPPISDTIDAVKVRDRKSNLAPLIRGQERAAGPPLSLIPLSGKRRLSPFVPARNFNSRNEIVF</sequence>
<reference evidence="1 2" key="1">
    <citation type="journal article" date="2019" name="Commun. Biol.">
        <title>The bagworm genome reveals a unique fibroin gene that provides high tensile strength.</title>
        <authorList>
            <person name="Kono N."/>
            <person name="Nakamura H."/>
            <person name="Ohtoshi R."/>
            <person name="Tomita M."/>
            <person name="Numata K."/>
            <person name="Arakawa K."/>
        </authorList>
    </citation>
    <scope>NUCLEOTIDE SEQUENCE [LARGE SCALE GENOMIC DNA]</scope>
</reference>
<name>A0A4C1V7L7_EUMVA</name>
<organism evidence="1 2">
    <name type="scientific">Eumeta variegata</name>
    <name type="common">Bagworm moth</name>
    <name type="synonym">Eumeta japonica</name>
    <dbReference type="NCBI Taxonomy" id="151549"/>
    <lineage>
        <taxon>Eukaryota</taxon>
        <taxon>Metazoa</taxon>
        <taxon>Ecdysozoa</taxon>
        <taxon>Arthropoda</taxon>
        <taxon>Hexapoda</taxon>
        <taxon>Insecta</taxon>
        <taxon>Pterygota</taxon>
        <taxon>Neoptera</taxon>
        <taxon>Endopterygota</taxon>
        <taxon>Lepidoptera</taxon>
        <taxon>Glossata</taxon>
        <taxon>Ditrysia</taxon>
        <taxon>Tineoidea</taxon>
        <taxon>Psychidae</taxon>
        <taxon>Oiketicinae</taxon>
        <taxon>Eumeta</taxon>
    </lineage>
</organism>
<comment type="caution">
    <text evidence="1">The sequence shown here is derived from an EMBL/GenBank/DDBJ whole genome shotgun (WGS) entry which is preliminary data.</text>
</comment>
<dbReference type="Proteomes" id="UP000299102">
    <property type="component" value="Unassembled WGS sequence"/>
</dbReference>
<protein>
    <submittedName>
        <fullName evidence="1">Uncharacterized protein</fullName>
    </submittedName>
</protein>
<evidence type="ECO:0000313" key="1">
    <source>
        <dbReference type="EMBL" id="GBP34823.1"/>
    </source>
</evidence>
<keyword evidence="2" id="KW-1185">Reference proteome</keyword>
<accession>A0A4C1V7L7</accession>